<keyword evidence="3 12" id="KW-0853">WD repeat</keyword>
<feature type="region of interest" description="Disordered" evidence="13">
    <location>
        <begin position="123"/>
        <end position="209"/>
    </location>
</feature>
<evidence type="ECO:0000313" key="14">
    <source>
        <dbReference type="EMBL" id="KAF4146965.1"/>
    </source>
</evidence>
<evidence type="ECO:0000256" key="8">
    <source>
        <dbReference type="ARBA" id="ARBA00023273"/>
    </source>
</evidence>
<feature type="compositionally biased region" description="Low complexity" evidence="13">
    <location>
        <begin position="31"/>
        <end position="51"/>
    </location>
</feature>
<evidence type="ECO:0000256" key="11">
    <source>
        <dbReference type="ARBA" id="ARBA00041557"/>
    </source>
</evidence>
<feature type="repeat" description="WD" evidence="12">
    <location>
        <begin position="925"/>
        <end position="957"/>
    </location>
</feature>
<dbReference type="Gene3D" id="2.130.10.10">
    <property type="entry name" value="YVTN repeat-like/Quinoprotein amine dehydrogenase"/>
    <property type="match status" value="2"/>
</dbReference>
<evidence type="ECO:0000256" key="10">
    <source>
        <dbReference type="ARBA" id="ARBA00040002"/>
    </source>
</evidence>
<sequence length="1140" mass="118643">MASSARIPVGSSSKQVHGSRRDAAGRSRIIGASSVSNSSRRVNGSVANVNGGAAGHGSGHSTRVYLDGQDVTPQSLLVSRIKTSTESKGRGKGGRHARSKAHVVGASTAGASMAGASFLFSTASTSSADNDSDNESSSSIVGTAGVKAPRKEPKPSIVDHPTTSSVTPSSNQEADENARSAATAGPTDTEDHEEGKGEAGDPLGPVQDAPLLAGRKSVAVATGISPGVRRPITVRLGETATETLFELRSVCVAIDAPDHNAVAARNKRYQAVCAQKKGSDKYVQGRTQTLQLAQKAKEVMTAPPATRDAACVATDWDIYDCGKMEDETNADDEVGGAIPIGASQAQPSSSEGQSRTTEGPPVATGTEPIGGGVGDVQLKQQVEEIVGATLASPGCVLDVDGDIVEDLRARQHRASRPSRKTQNRHGYSSTYSQKSRVFDSQRSTAVATAYVSGNSNASIVLGDQSGGSISAGASQDFAGLTAEGASSGSAATNSQVGMSVANASRGVLSGAVNGSGDQKGNNVYARANTNVDLGEIIARQRTSHVLGSSSLTLMASIVERAVQQNVYHEQHVRYRDFPMLETIETVAEPPNVIVPALDMGFPGTVGSGRSDSFSVGPKSIEELEKLWTFSCELTQNRTVSCLAWNTANEDLLAVSYARNDQSIQPEVPAASPSPANGVQTSGTASNSVSRPGQNSQSAAASTAAVGAGTTGTERDGLVLFWSLTNPEYPERIYQLPVGVTSIDFSTAHPYLLAVGFADGVVSIYDTRKDDSVSCSSASGSALLGVTPTPTARHAPVPIASSSGQSGKHLDAVWQVKWVAHGGSESVVSVSADGRVVEWSLKKGLSYSDLMTLKRAPNPLLGGPGTAATGVNGVGGGTDGVISRQASGRSLAFASQGDPSVYYVGTEEGLVHKCSVSYNEQYLQTYIGHTGPVYQLLISPFCSDLFLSCSGDWSLKLWHQADPHGEATLTFHSVDLAKAVLGASWSPSNAGVFAAVAEDGRIELWDLIQSTLDPVVRHFPKKFISVLVPVTQPTEGDALDSSTRDLTPKKRDDDETYRDPNAVEVPATTMVEVPLECTTVAFAPKAPVLIVGDSTGDVTVYRVPAQAAKSAACNGETSDTASHVEDQAARLLRTIRVNKHE</sequence>
<keyword evidence="5" id="KW-0282">Flagellum</keyword>
<reference evidence="14" key="1">
    <citation type="submission" date="2020-03" db="EMBL/GenBank/DDBJ databases">
        <title>Hybrid Assembly of Korean Phytophthora infestans isolates.</title>
        <authorList>
            <person name="Prokchorchik M."/>
            <person name="Lee Y."/>
            <person name="Seo J."/>
            <person name="Cho J.-H."/>
            <person name="Park Y.-E."/>
            <person name="Jang D.-C."/>
            <person name="Im J.-S."/>
            <person name="Choi J.-G."/>
            <person name="Park H.-J."/>
            <person name="Lee G.-B."/>
            <person name="Lee Y.-G."/>
            <person name="Hong S.-Y."/>
            <person name="Cho K."/>
            <person name="Sohn K.H."/>
        </authorList>
    </citation>
    <scope>NUCLEOTIDE SEQUENCE</scope>
    <source>
        <strain evidence="14">KR_2_A2</strain>
    </source>
</reference>
<organism evidence="14 15">
    <name type="scientific">Phytophthora infestans</name>
    <name type="common">Potato late blight agent</name>
    <name type="synonym">Botrytis infestans</name>
    <dbReference type="NCBI Taxonomy" id="4787"/>
    <lineage>
        <taxon>Eukaryota</taxon>
        <taxon>Sar</taxon>
        <taxon>Stramenopiles</taxon>
        <taxon>Oomycota</taxon>
        <taxon>Peronosporomycetes</taxon>
        <taxon>Peronosporales</taxon>
        <taxon>Peronosporaceae</taxon>
        <taxon>Phytophthora</taxon>
    </lineage>
</organism>
<dbReference type="FunFam" id="2.130.10.10:FF:003613">
    <property type="entry name" value="Predicted protein"/>
    <property type="match status" value="1"/>
</dbReference>
<dbReference type="AlphaFoldDB" id="A0A8S9V162"/>
<feature type="compositionally biased region" description="Low complexity" evidence="13">
    <location>
        <begin position="123"/>
        <end position="139"/>
    </location>
</feature>
<evidence type="ECO:0000256" key="3">
    <source>
        <dbReference type="ARBA" id="ARBA00022574"/>
    </source>
</evidence>
<evidence type="ECO:0000256" key="9">
    <source>
        <dbReference type="ARBA" id="ARBA00024190"/>
    </source>
</evidence>
<dbReference type="Proteomes" id="UP000704712">
    <property type="component" value="Unassembled WGS sequence"/>
</dbReference>
<comment type="subcellular location">
    <subcellularLocation>
        <location evidence="1">Cytoplasm</location>
        <location evidence="1">Cytoskeleton</location>
        <location evidence="1">Flagellum axoneme</location>
    </subcellularLocation>
    <subcellularLocation>
        <location evidence="9">Dynein axonemal particle</location>
    </subcellularLocation>
</comment>
<evidence type="ECO:0000256" key="6">
    <source>
        <dbReference type="ARBA" id="ARBA00023069"/>
    </source>
</evidence>
<dbReference type="InterPro" id="IPR015943">
    <property type="entry name" value="WD40/YVTN_repeat-like_dom_sf"/>
</dbReference>
<feature type="region of interest" description="Disordered" evidence="13">
    <location>
        <begin position="335"/>
        <end position="373"/>
    </location>
</feature>
<keyword evidence="8" id="KW-0966">Cell projection</keyword>
<gene>
    <name evidence="14" type="ORF">GN958_ATG03852</name>
</gene>
<dbReference type="InterPro" id="IPR001680">
    <property type="entry name" value="WD40_rpt"/>
</dbReference>
<evidence type="ECO:0000256" key="13">
    <source>
        <dbReference type="SAM" id="MobiDB-lite"/>
    </source>
</evidence>
<keyword evidence="4" id="KW-0677">Repeat</keyword>
<evidence type="ECO:0000256" key="2">
    <source>
        <dbReference type="ARBA" id="ARBA00022490"/>
    </source>
</evidence>
<feature type="compositionally biased region" description="Polar residues" evidence="13">
    <location>
        <begin position="424"/>
        <end position="435"/>
    </location>
</feature>
<dbReference type="GO" id="GO:0120293">
    <property type="term" value="C:dynein axonemal particle"/>
    <property type="evidence" value="ECO:0007669"/>
    <property type="project" value="UniProtKB-SubCell"/>
</dbReference>
<name>A0A8S9V162_PHYIN</name>
<feature type="region of interest" description="Disordered" evidence="13">
    <location>
        <begin position="80"/>
        <end position="104"/>
    </location>
</feature>
<feature type="compositionally biased region" description="Polar residues" evidence="13">
    <location>
        <begin position="673"/>
        <end position="694"/>
    </location>
</feature>
<evidence type="ECO:0000256" key="1">
    <source>
        <dbReference type="ARBA" id="ARBA00004611"/>
    </source>
</evidence>
<dbReference type="Pfam" id="PF00400">
    <property type="entry name" value="WD40"/>
    <property type="match status" value="1"/>
</dbReference>
<dbReference type="SMART" id="SM00320">
    <property type="entry name" value="WD40"/>
    <property type="match status" value="5"/>
</dbReference>
<proteinExistence type="predicted"/>
<dbReference type="PANTHER" id="PTHR12442:SF12">
    <property type="entry name" value="DYNEIN AXONEMAL INTERMEDIATE CHAIN 4"/>
    <property type="match status" value="1"/>
</dbReference>
<dbReference type="InterPro" id="IPR050687">
    <property type="entry name" value="Dynein_IC"/>
</dbReference>
<keyword evidence="6" id="KW-0969">Cilium</keyword>
<dbReference type="GO" id="GO:0045503">
    <property type="term" value="F:dynein light chain binding"/>
    <property type="evidence" value="ECO:0007669"/>
    <property type="project" value="TreeGrafter"/>
</dbReference>
<evidence type="ECO:0000256" key="5">
    <source>
        <dbReference type="ARBA" id="ARBA00022846"/>
    </source>
</evidence>
<feature type="compositionally biased region" description="Basic residues" evidence="13">
    <location>
        <begin position="410"/>
        <end position="423"/>
    </location>
</feature>
<feature type="region of interest" description="Disordered" evidence="13">
    <location>
        <begin position="1035"/>
        <end position="1057"/>
    </location>
</feature>
<comment type="caution">
    <text evidence="14">The sequence shown here is derived from an EMBL/GenBank/DDBJ whole genome shotgun (WGS) entry which is preliminary data.</text>
</comment>
<feature type="compositionally biased region" description="Basic and acidic residues" evidence="13">
    <location>
        <begin position="1041"/>
        <end position="1052"/>
    </location>
</feature>
<feature type="compositionally biased region" description="Polar residues" evidence="13">
    <location>
        <begin position="343"/>
        <end position="357"/>
    </location>
</feature>
<evidence type="ECO:0000256" key="4">
    <source>
        <dbReference type="ARBA" id="ARBA00022737"/>
    </source>
</evidence>
<evidence type="ECO:0000313" key="15">
    <source>
        <dbReference type="Proteomes" id="UP000704712"/>
    </source>
</evidence>
<evidence type="ECO:0000256" key="7">
    <source>
        <dbReference type="ARBA" id="ARBA00023212"/>
    </source>
</evidence>
<accession>A0A8S9V162</accession>
<feature type="region of interest" description="Disordered" evidence="13">
    <location>
        <begin position="409"/>
        <end position="435"/>
    </location>
</feature>
<dbReference type="PROSITE" id="PS50082">
    <property type="entry name" value="WD_REPEATS_2"/>
    <property type="match status" value="1"/>
</dbReference>
<keyword evidence="7" id="KW-0206">Cytoskeleton</keyword>
<feature type="compositionally biased region" description="Polar residues" evidence="13">
    <location>
        <begin position="161"/>
        <end position="172"/>
    </location>
</feature>
<protein>
    <recommendedName>
        <fullName evidence="10">Dynein axonemal intermediate chain 4</fullName>
    </recommendedName>
    <alternativeName>
        <fullName evidence="11">WD repeat-containing protein 78</fullName>
    </alternativeName>
</protein>
<keyword evidence="2" id="KW-0963">Cytoplasm</keyword>
<evidence type="ECO:0000256" key="12">
    <source>
        <dbReference type="PROSITE-ProRule" id="PRU00221"/>
    </source>
</evidence>
<feature type="region of interest" description="Disordered" evidence="13">
    <location>
        <begin position="663"/>
        <end position="709"/>
    </location>
</feature>
<dbReference type="EMBL" id="JAACNO010000540">
    <property type="protein sequence ID" value="KAF4146965.1"/>
    <property type="molecule type" value="Genomic_DNA"/>
</dbReference>
<feature type="compositionally biased region" description="Low complexity" evidence="13">
    <location>
        <begin position="695"/>
        <end position="709"/>
    </location>
</feature>
<dbReference type="InterPro" id="IPR036322">
    <property type="entry name" value="WD40_repeat_dom_sf"/>
</dbReference>
<feature type="region of interest" description="Disordered" evidence="13">
    <location>
        <begin position="1"/>
        <end position="65"/>
    </location>
</feature>
<dbReference type="GO" id="GO:0005858">
    <property type="term" value="C:axonemal dynein complex"/>
    <property type="evidence" value="ECO:0007669"/>
    <property type="project" value="TreeGrafter"/>
</dbReference>
<dbReference type="GO" id="GO:0003341">
    <property type="term" value="P:cilium movement"/>
    <property type="evidence" value="ECO:0007669"/>
    <property type="project" value="TreeGrafter"/>
</dbReference>
<dbReference type="PANTHER" id="PTHR12442">
    <property type="entry name" value="DYNEIN INTERMEDIATE CHAIN"/>
    <property type="match status" value="1"/>
</dbReference>
<feature type="compositionally biased region" description="Basic residues" evidence="13">
    <location>
        <begin position="90"/>
        <end position="101"/>
    </location>
</feature>
<dbReference type="GO" id="GO:0045504">
    <property type="term" value="F:dynein heavy chain binding"/>
    <property type="evidence" value="ECO:0007669"/>
    <property type="project" value="TreeGrafter"/>
</dbReference>
<dbReference type="SUPFAM" id="SSF50978">
    <property type="entry name" value="WD40 repeat-like"/>
    <property type="match status" value="1"/>
</dbReference>